<accession>A0A4Y1RUI8</accession>
<gene>
    <name evidence="1" type="ORF">Prudu_019389</name>
</gene>
<sequence>AKEEAQIRWISAPLSLLFLIHSSDDDSLFSPLTIRRPLFLLFLLRSINDNNTRSLSSSLLVSINNDTLSLIFLLFTQSSVFHLVRLMEVCVIAKCTYKSETIMFSVSSVIHG</sequence>
<reference evidence="1" key="1">
    <citation type="journal article" date="2019" name="Science">
        <title>Mutation of a bHLH transcription factor allowed almond domestication.</title>
        <authorList>
            <person name="Sanchez-Perez R."/>
            <person name="Pavan S."/>
            <person name="Mazzeo R."/>
            <person name="Moldovan C."/>
            <person name="Aiese Cigliano R."/>
            <person name="Del Cueto J."/>
            <person name="Ricciardi F."/>
            <person name="Lotti C."/>
            <person name="Ricciardi L."/>
            <person name="Dicenta F."/>
            <person name="Lopez-Marques R.L."/>
            <person name="Lindberg Moller B."/>
        </authorList>
    </citation>
    <scope>NUCLEOTIDE SEQUENCE</scope>
</reference>
<feature type="non-terminal residue" evidence="1">
    <location>
        <position position="1"/>
    </location>
</feature>
<dbReference type="EMBL" id="AP019303">
    <property type="protein sequence ID" value="BBH07447.1"/>
    <property type="molecule type" value="Genomic_DNA"/>
</dbReference>
<name>A0A4Y1RUI8_PRUDU</name>
<protein>
    <submittedName>
        <fullName evidence="1">Uncharacterized protein</fullName>
    </submittedName>
</protein>
<evidence type="ECO:0000313" key="1">
    <source>
        <dbReference type="EMBL" id="BBH07447.1"/>
    </source>
</evidence>
<organism evidence="1">
    <name type="scientific">Prunus dulcis</name>
    <name type="common">Almond</name>
    <name type="synonym">Amygdalus dulcis</name>
    <dbReference type="NCBI Taxonomy" id="3755"/>
    <lineage>
        <taxon>Eukaryota</taxon>
        <taxon>Viridiplantae</taxon>
        <taxon>Streptophyta</taxon>
        <taxon>Embryophyta</taxon>
        <taxon>Tracheophyta</taxon>
        <taxon>Spermatophyta</taxon>
        <taxon>Magnoliopsida</taxon>
        <taxon>eudicotyledons</taxon>
        <taxon>Gunneridae</taxon>
        <taxon>Pentapetalae</taxon>
        <taxon>rosids</taxon>
        <taxon>fabids</taxon>
        <taxon>Rosales</taxon>
        <taxon>Rosaceae</taxon>
        <taxon>Amygdaloideae</taxon>
        <taxon>Amygdaleae</taxon>
        <taxon>Prunus</taxon>
    </lineage>
</organism>
<proteinExistence type="predicted"/>
<dbReference type="AlphaFoldDB" id="A0A4Y1RUI8"/>